<protein>
    <submittedName>
        <fullName evidence="2">Uncharacterized protein</fullName>
    </submittedName>
</protein>
<name>A0A6J4M8I5_9ACTN</name>
<feature type="non-terminal residue" evidence="2">
    <location>
        <position position="254"/>
    </location>
</feature>
<feature type="compositionally biased region" description="Basic and acidic residues" evidence="1">
    <location>
        <begin position="1"/>
        <end position="10"/>
    </location>
</feature>
<feature type="non-terminal residue" evidence="2">
    <location>
        <position position="1"/>
    </location>
</feature>
<dbReference type="EMBL" id="CADCUF010000262">
    <property type="protein sequence ID" value="CAA9351716.1"/>
    <property type="molecule type" value="Genomic_DNA"/>
</dbReference>
<organism evidence="2">
    <name type="scientific">uncultured Nocardioidaceae bacterium</name>
    <dbReference type="NCBI Taxonomy" id="253824"/>
    <lineage>
        <taxon>Bacteria</taxon>
        <taxon>Bacillati</taxon>
        <taxon>Actinomycetota</taxon>
        <taxon>Actinomycetes</taxon>
        <taxon>Propionibacteriales</taxon>
        <taxon>Nocardioidaceae</taxon>
        <taxon>environmental samples</taxon>
    </lineage>
</organism>
<evidence type="ECO:0000256" key="1">
    <source>
        <dbReference type="SAM" id="MobiDB-lite"/>
    </source>
</evidence>
<feature type="region of interest" description="Disordered" evidence="1">
    <location>
        <begin position="1"/>
        <end position="72"/>
    </location>
</feature>
<accession>A0A6J4M8I5</accession>
<reference evidence="2" key="1">
    <citation type="submission" date="2020-02" db="EMBL/GenBank/DDBJ databases">
        <authorList>
            <person name="Meier V. D."/>
        </authorList>
    </citation>
    <scope>NUCLEOTIDE SEQUENCE</scope>
    <source>
        <strain evidence="2">AVDCRST_MAG24</strain>
    </source>
</reference>
<sequence>DRPRGQREVRPALGPAPRAAGALRCRGGGGGRRGTAPPRHRAGGAVPTHGGGRARCGRPGDAGLPADTAGLRPRHVPAARALRPRDAVGGGGAVEPGASRGGVHLLRGPDADGPGPPHAFPGRGVPAPALLRVLGDPPRGGVGRGVPHLGAGRPADLAPLRLLGRRDRDVRGGRLCLQRRGRHQLRLPQPQAARGVGARLSGAVAVVRRGRGRPDRAGLGGRAHAALVRRRQSRADDVVTTAAGEPHGAIPTYL</sequence>
<feature type="compositionally biased region" description="Low complexity" evidence="1">
    <location>
        <begin position="11"/>
        <end position="25"/>
    </location>
</feature>
<gene>
    <name evidence="2" type="ORF">AVDCRST_MAG24-1832</name>
</gene>
<dbReference type="AlphaFoldDB" id="A0A6J4M8I5"/>
<proteinExistence type="predicted"/>
<evidence type="ECO:0000313" key="2">
    <source>
        <dbReference type="EMBL" id="CAA9351716.1"/>
    </source>
</evidence>